<name>A0AAJ7FQJ0_CEPCN</name>
<feature type="region of interest" description="Disordered" evidence="1">
    <location>
        <begin position="212"/>
        <end position="233"/>
    </location>
</feature>
<feature type="region of interest" description="Disordered" evidence="1">
    <location>
        <begin position="63"/>
        <end position="108"/>
    </location>
</feature>
<reference evidence="3" key="1">
    <citation type="submission" date="2025-08" db="UniProtKB">
        <authorList>
            <consortium name="RefSeq"/>
        </authorList>
    </citation>
    <scope>IDENTIFICATION</scope>
</reference>
<accession>A0AAJ7FQJ0</accession>
<sequence length="233" mass="25870">MEENRTSESVVVLPDVSEPSTSETQEASTLIGDHKAHPAAVMTNGSSVSGVTGVPGTEVPFFLSTSPVRSSTPRRKINLEVSDGEAPSYKYESDNSIDESNNHESDNKVVVPDKDVWPQLVSMDGLVVQQSQQQDTVTQNVHQIENRQNDIFKKLDEICNKMLELALEFKTTLEEAKELNRQQRREQALATQPGARGGLRETIVCSQPEILTTKRKDTKKNASEEQRDSDIDC</sequence>
<gene>
    <name evidence="3" type="primary">LOC107271637</name>
</gene>
<proteinExistence type="predicted"/>
<feature type="region of interest" description="Disordered" evidence="1">
    <location>
        <begin position="1"/>
        <end position="44"/>
    </location>
</feature>
<dbReference type="KEGG" id="ccin:107271637"/>
<dbReference type="AlphaFoldDB" id="A0AAJ7FQJ0"/>
<organism evidence="2 3">
    <name type="scientific">Cephus cinctus</name>
    <name type="common">Wheat stem sawfly</name>
    <dbReference type="NCBI Taxonomy" id="211228"/>
    <lineage>
        <taxon>Eukaryota</taxon>
        <taxon>Metazoa</taxon>
        <taxon>Ecdysozoa</taxon>
        <taxon>Arthropoda</taxon>
        <taxon>Hexapoda</taxon>
        <taxon>Insecta</taxon>
        <taxon>Pterygota</taxon>
        <taxon>Neoptera</taxon>
        <taxon>Endopterygota</taxon>
        <taxon>Hymenoptera</taxon>
        <taxon>Cephoidea</taxon>
        <taxon>Cephidae</taxon>
        <taxon>Cephus</taxon>
    </lineage>
</organism>
<dbReference type="Proteomes" id="UP000694920">
    <property type="component" value="Unplaced"/>
</dbReference>
<keyword evidence="2" id="KW-1185">Reference proteome</keyword>
<evidence type="ECO:0000313" key="3">
    <source>
        <dbReference type="RefSeq" id="XP_015603337.1"/>
    </source>
</evidence>
<dbReference type="GeneID" id="107271637"/>
<dbReference type="RefSeq" id="XP_015603337.1">
    <property type="nucleotide sequence ID" value="XM_015747851.2"/>
</dbReference>
<protein>
    <submittedName>
        <fullName evidence="3">Uncharacterized protein LOC107271637</fullName>
    </submittedName>
</protein>
<feature type="compositionally biased region" description="Polar residues" evidence="1">
    <location>
        <begin position="18"/>
        <end position="28"/>
    </location>
</feature>
<evidence type="ECO:0000313" key="2">
    <source>
        <dbReference type="Proteomes" id="UP000694920"/>
    </source>
</evidence>
<evidence type="ECO:0000256" key="1">
    <source>
        <dbReference type="SAM" id="MobiDB-lite"/>
    </source>
</evidence>